<dbReference type="Pfam" id="PF00186">
    <property type="entry name" value="DHFR_1"/>
    <property type="match status" value="1"/>
</dbReference>
<dbReference type="OrthoDB" id="9804315at2"/>
<keyword evidence="5 7" id="KW-0521">NADP</keyword>
<keyword evidence="11" id="KW-1185">Reference proteome</keyword>
<dbReference type="GO" id="GO:0046655">
    <property type="term" value="P:folic acid metabolic process"/>
    <property type="evidence" value="ECO:0007669"/>
    <property type="project" value="TreeGrafter"/>
</dbReference>
<dbReference type="PRINTS" id="PR00070">
    <property type="entry name" value="DHFR"/>
</dbReference>
<evidence type="ECO:0000313" key="11">
    <source>
        <dbReference type="Proteomes" id="UP000275069"/>
    </source>
</evidence>
<evidence type="ECO:0000256" key="2">
    <source>
        <dbReference type="ARBA" id="ARBA00009539"/>
    </source>
</evidence>
<gene>
    <name evidence="10" type="ORF">D7I44_16960</name>
</gene>
<dbReference type="PROSITE" id="PS51330">
    <property type="entry name" value="DHFR_2"/>
    <property type="match status" value="1"/>
</dbReference>
<dbReference type="PANTHER" id="PTHR48069">
    <property type="entry name" value="DIHYDROFOLATE REDUCTASE"/>
    <property type="match status" value="1"/>
</dbReference>
<dbReference type="UniPathway" id="UPA00077">
    <property type="reaction ID" value="UER00158"/>
</dbReference>
<dbReference type="InterPro" id="IPR024072">
    <property type="entry name" value="DHFR-like_dom_sf"/>
</dbReference>
<evidence type="ECO:0000256" key="5">
    <source>
        <dbReference type="ARBA" id="ARBA00022857"/>
    </source>
</evidence>
<keyword evidence="6 7" id="KW-0560">Oxidoreductase</keyword>
<evidence type="ECO:0000313" key="10">
    <source>
        <dbReference type="EMBL" id="AYG05042.1"/>
    </source>
</evidence>
<dbReference type="GO" id="GO:0046654">
    <property type="term" value="P:tetrahydrofolate biosynthetic process"/>
    <property type="evidence" value="ECO:0007669"/>
    <property type="project" value="UniProtKB-UniPathway"/>
</dbReference>
<evidence type="ECO:0000256" key="4">
    <source>
        <dbReference type="ARBA" id="ARBA00022563"/>
    </source>
</evidence>
<dbReference type="GO" id="GO:0050661">
    <property type="term" value="F:NADP binding"/>
    <property type="evidence" value="ECO:0007669"/>
    <property type="project" value="InterPro"/>
</dbReference>
<dbReference type="GO" id="GO:0006730">
    <property type="term" value="P:one-carbon metabolic process"/>
    <property type="evidence" value="ECO:0007669"/>
    <property type="project" value="UniProtKB-KW"/>
</dbReference>
<dbReference type="InterPro" id="IPR001796">
    <property type="entry name" value="DHFR_dom"/>
</dbReference>
<dbReference type="EC" id="1.5.1.3" evidence="3 7"/>
<comment type="pathway">
    <text evidence="1 7">Cofactor biosynthesis; tetrahydrofolate biosynthesis; 5,6,7,8-tetrahydrofolate from 7,8-dihydrofolate: step 1/1.</text>
</comment>
<dbReference type="GO" id="GO:0004146">
    <property type="term" value="F:dihydrofolate reductase activity"/>
    <property type="evidence" value="ECO:0007669"/>
    <property type="project" value="UniProtKB-EC"/>
</dbReference>
<proteinExistence type="inferred from homology"/>
<sequence>MPAPLALIWAQTTAGVIGGDGDIPWHIPGEQRRFKELTLGGTVIMGRKTWDSLPERVRPLPGRDNIVVTRDPGFDAPGATVVHSVDEALAAADPGKQAWCMGGGQLYAQTIALATRLEVTEVDIDAPGDAFAPPIGEDWLRASVEPDSGWNQSPSGVRYRFASYLR</sequence>
<evidence type="ECO:0000256" key="3">
    <source>
        <dbReference type="ARBA" id="ARBA00012856"/>
    </source>
</evidence>
<dbReference type="AlphaFoldDB" id="A0A387BR44"/>
<evidence type="ECO:0000256" key="1">
    <source>
        <dbReference type="ARBA" id="ARBA00004903"/>
    </source>
</evidence>
<dbReference type="Proteomes" id="UP000275069">
    <property type="component" value="Chromosome"/>
</dbReference>
<evidence type="ECO:0000256" key="8">
    <source>
        <dbReference type="RuleBase" id="RU004474"/>
    </source>
</evidence>
<dbReference type="EMBL" id="CP032624">
    <property type="protein sequence ID" value="AYG05042.1"/>
    <property type="molecule type" value="Genomic_DNA"/>
</dbReference>
<dbReference type="GO" id="GO:0046452">
    <property type="term" value="P:dihydrofolate metabolic process"/>
    <property type="evidence" value="ECO:0007669"/>
    <property type="project" value="TreeGrafter"/>
</dbReference>
<organism evidence="10 11">
    <name type="scientific">Gryllotalpicola protaetiae</name>
    <dbReference type="NCBI Taxonomy" id="2419771"/>
    <lineage>
        <taxon>Bacteria</taxon>
        <taxon>Bacillati</taxon>
        <taxon>Actinomycetota</taxon>
        <taxon>Actinomycetes</taxon>
        <taxon>Micrococcales</taxon>
        <taxon>Microbacteriaceae</taxon>
        <taxon>Gryllotalpicola</taxon>
    </lineage>
</organism>
<dbReference type="PIRSF" id="PIRSF000194">
    <property type="entry name" value="DHFR"/>
    <property type="match status" value="1"/>
</dbReference>
<dbReference type="InterPro" id="IPR012259">
    <property type="entry name" value="DHFR"/>
</dbReference>
<dbReference type="CDD" id="cd00209">
    <property type="entry name" value="DHFR"/>
    <property type="match status" value="1"/>
</dbReference>
<dbReference type="RefSeq" id="WP_120790570.1">
    <property type="nucleotide sequence ID" value="NZ_CP032624.1"/>
</dbReference>
<evidence type="ECO:0000259" key="9">
    <source>
        <dbReference type="PROSITE" id="PS51330"/>
    </source>
</evidence>
<reference evidence="10 11" key="1">
    <citation type="submission" date="2018-09" db="EMBL/GenBank/DDBJ databases">
        <title>Genome sequencing of strain 2DFW10M-5.</title>
        <authorList>
            <person name="Heo J."/>
            <person name="Kim S.-J."/>
            <person name="Kwon S.-W."/>
        </authorList>
    </citation>
    <scope>NUCLEOTIDE SEQUENCE [LARGE SCALE GENOMIC DNA]</scope>
    <source>
        <strain evidence="10 11">2DFW10M-5</strain>
    </source>
</reference>
<dbReference type="PANTHER" id="PTHR48069:SF3">
    <property type="entry name" value="DIHYDROFOLATE REDUCTASE"/>
    <property type="match status" value="1"/>
</dbReference>
<dbReference type="Gene3D" id="3.40.430.10">
    <property type="entry name" value="Dihydrofolate Reductase, subunit A"/>
    <property type="match status" value="1"/>
</dbReference>
<evidence type="ECO:0000256" key="7">
    <source>
        <dbReference type="PIRNR" id="PIRNR000194"/>
    </source>
</evidence>
<name>A0A387BR44_9MICO</name>
<evidence type="ECO:0000256" key="6">
    <source>
        <dbReference type="ARBA" id="ARBA00023002"/>
    </source>
</evidence>
<comment type="function">
    <text evidence="7">Key enzyme in folate metabolism. Catalyzes an essential reaction for de novo glycine and purine synthesis, and for DNA precursor synthesis.</text>
</comment>
<accession>A0A387BR44</accession>
<keyword evidence="4 7" id="KW-0554">One-carbon metabolism</keyword>
<comment type="similarity">
    <text evidence="2 7 8">Belongs to the dihydrofolate reductase family.</text>
</comment>
<dbReference type="InterPro" id="IPR017925">
    <property type="entry name" value="DHFR_CS"/>
</dbReference>
<dbReference type="SUPFAM" id="SSF53597">
    <property type="entry name" value="Dihydrofolate reductase-like"/>
    <property type="match status" value="1"/>
</dbReference>
<feature type="domain" description="DHFR" evidence="9">
    <location>
        <begin position="4"/>
        <end position="166"/>
    </location>
</feature>
<dbReference type="GO" id="GO:0005829">
    <property type="term" value="C:cytosol"/>
    <property type="evidence" value="ECO:0007669"/>
    <property type="project" value="TreeGrafter"/>
</dbReference>
<dbReference type="PROSITE" id="PS00075">
    <property type="entry name" value="DHFR_1"/>
    <property type="match status" value="1"/>
</dbReference>
<protein>
    <recommendedName>
        <fullName evidence="3 7">Dihydrofolate reductase</fullName>
        <ecNumber evidence="3 7">1.5.1.3</ecNumber>
    </recommendedName>
</protein>
<comment type="catalytic activity">
    <reaction evidence="7">
        <text>(6S)-5,6,7,8-tetrahydrofolate + NADP(+) = 7,8-dihydrofolate + NADPH + H(+)</text>
        <dbReference type="Rhea" id="RHEA:15009"/>
        <dbReference type="ChEBI" id="CHEBI:15378"/>
        <dbReference type="ChEBI" id="CHEBI:57451"/>
        <dbReference type="ChEBI" id="CHEBI:57453"/>
        <dbReference type="ChEBI" id="CHEBI:57783"/>
        <dbReference type="ChEBI" id="CHEBI:58349"/>
        <dbReference type="EC" id="1.5.1.3"/>
    </reaction>
</comment>
<dbReference type="KEGG" id="gry:D7I44_16960"/>